<dbReference type="InterPro" id="IPR007470">
    <property type="entry name" value="HemX"/>
</dbReference>
<evidence type="ECO:0000313" key="4">
    <source>
        <dbReference type="Proteomes" id="UP000550401"/>
    </source>
</evidence>
<gene>
    <name evidence="3" type="ORF">FHW12_001904</name>
</gene>
<keyword evidence="3" id="KW-0808">Transferase</keyword>
<dbReference type="Proteomes" id="UP000550401">
    <property type="component" value="Unassembled WGS sequence"/>
</dbReference>
<dbReference type="PANTHER" id="PTHR38043">
    <property type="entry name" value="PROTEIN HEMX"/>
    <property type="match status" value="1"/>
</dbReference>
<evidence type="ECO:0000256" key="2">
    <source>
        <dbReference type="SAM" id="Phobius"/>
    </source>
</evidence>
<dbReference type="Pfam" id="PF04375">
    <property type="entry name" value="HemX"/>
    <property type="match status" value="1"/>
</dbReference>
<reference evidence="3 4" key="1">
    <citation type="submission" date="2020-07" db="EMBL/GenBank/DDBJ databases">
        <title>Genomic Encyclopedia of Type Strains, Phase IV (KMG-V): Genome sequencing to study the core and pangenomes of soil and plant-associated prokaryotes.</title>
        <authorList>
            <person name="Whitman W."/>
        </authorList>
    </citation>
    <scope>NUCLEOTIDE SEQUENCE [LARGE SCALE GENOMIC DNA]</scope>
    <source>
        <strain evidence="3 4">RH2WT43</strain>
    </source>
</reference>
<feature type="region of interest" description="Disordered" evidence="1">
    <location>
        <begin position="1"/>
        <end position="25"/>
    </location>
</feature>
<keyword evidence="3" id="KW-0489">Methyltransferase</keyword>
<dbReference type="RefSeq" id="WP_182530737.1">
    <property type="nucleotide sequence ID" value="NZ_JACGXL010000002.1"/>
</dbReference>
<comment type="caution">
    <text evidence="3">The sequence shown here is derived from an EMBL/GenBank/DDBJ whole genome shotgun (WGS) entry which is preliminary data.</text>
</comment>
<feature type="compositionally biased region" description="Polar residues" evidence="1">
    <location>
        <begin position="1"/>
        <end position="12"/>
    </location>
</feature>
<keyword evidence="4" id="KW-1185">Reference proteome</keyword>
<keyword evidence="2" id="KW-0812">Transmembrane</keyword>
<dbReference type="GO" id="GO:0032259">
    <property type="term" value="P:methylation"/>
    <property type="evidence" value="ECO:0007669"/>
    <property type="project" value="UniProtKB-KW"/>
</dbReference>
<accession>A0A839F3R6</accession>
<name>A0A839F3R6_9GAMM</name>
<proteinExistence type="predicted"/>
<organism evidence="3 4">
    <name type="scientific">Dokdonella fugitiva</name>
    <dbReference type="NCBI Taxonomy" id="328517"/>
    <lineage>
        <taxon>Bacteria</taxon>
        <taxon>Pseudomonadati</taxon>
        <taxon>Pseudomonadota</taxon>
        <taxon>Gammaproteobacteria</taxon>
        <taxon>Lysobacterales</taxon>
        <taxon>Rhodanobacteraceae</taxon>
        <taxon>Dokdonella</taxon>
    </lineage>
</organism>
<dbReference type="EC" id="2.1.1.107" evidence="3"/>
<evidence type="ECO:0000256" key="1">
    <source>
        <dbReference type="SAM" id="MobiDB-lite"/>
    </source>
</evidence>
<dbReference type="AlphaFoldDB" id="A0A839F3R6"/>
<evidence type="ECO:0000313" key="3">
    <source>
        <dbReference type="EMBL" id="MBA8887690.1"/>
    </source>
</evidence>
<dbReference type="PANTHER" id="PTHR38043:SF1">
    <property type="entry name" value="PROTEIN HEMX"/>
    <property type="match status" value="1"/>
</dbReference>
<sequence>MSEDIGSTSPAGSSELAPRTPPRTERRGGGIAWLVAAAALVIALVALWRVYVLEHGRAATQAAAIDDLGARLEALSRSVEQRKRDLDGVRARVADADEVNKSVREELLALGERSRHLEDAVANLSEQRLSGRDALALNEAEFLLQQAQERLALFQDAPAAISAYRLADSALAAAEDPVFASVRQTIGAERQALEASRPADAPVTLAALAHLREAVAALPARRAATAEAAAAPSRWSGFIEQFVKISHDDGRGVPTHDPGLARSLVVLDLRGAEAALLVRDADGYKAALANARAGIAATFDDGAAATHAALAEIDRLAVEPLAPKLPELGSALKELRNLRATRALAHPPGTAVPITPAAKPDGAGT</sequence>
<dbReference type="GO" id="GO:0004851">
    <property type="term" value="F:uroporphyrin-III C-methyltransferase activity"/>
    <property type="evidence" value="ECO:0007669"/>
    <property type="project" value="UniProtKB-EC"/>
</dbReference>
<dbReference type="EMBL" id="JACGXL010000002">
    <property type="protein sequence ID" value="MBA8887690.1"/>
    <property type="molecule type" value="Genomic_DNA"/>
</dbReference>
<keyword evidence="2" id="KW-0472">Membrane</keyword>
<keyword evidence="2" id="KW-1133">Transmembrane helix</keyword>
<protein>
    <submittedName>
        <fullName evidence="3">Uroporphyrin-3 C-methyltransferase</fullName>
        <ecNumber evidence="3">2.1.1.107</ecNumber>
    </submittedName>
</protein>
<feature type="transmembrane region" description="Helical" evidence="2">
    <location>
        <begin position="31"/>
        <end position="51"/>
    </location>
</feature>